<dbReference type="EMBL" id="LAVV01006470">
    <property type="protein sequence ID" value="KNZ59739.1"/>
    <property type="molecule type" value="Genomic_DNA"/>
</dbReference>
<reference evidence="1 2" key="1">
    <citation type="submission" date="2015-08" db="EMBL/GenBank/DDBJ databases">
        <title>Next Generation Sequencing and Analysis of the Genome of Puccinia sorghi L Schw, the Causal Agent of Maize Common Rust.</title>
        <authorList>
            <person name="Rochi L."/>
            <person name="Burguener G."/>
            <person name="Darino M."/>
            <person name="Turjanski A."/>
            <person name="Kreff E."/>
            <person name="Dieguez M.J."/>
            <person name="Sacco F."/>
        </authorList>
    </citation>
    <scope>NUCLEOTIDE SEQUENCE [LARGE SCALE GENOMIC DNA]</scope>
    <source>
        <strain evidence="1 2">RO10H11247</strain>
    </source>
</reference>
<dbReference type="AlphaFoldDB" id="A0A0L6VG77"/>
<keyword evidence="2" id="KW-1185">Reference proteome</keyword>
<gene>
    <name evidence="1" type="ORF">VP01_166g1</name>
</gene>
<organism evidence="1 2">
    <name type="scientific">Puccinia sorghi</name>
    <dbReference type="NCBI Taxonomy" id="27349"/>
    <lineage>
        <taxon>Eukaryota</taxon>
        <taxon>Fungi</taxon>
        <taxon>Dikarya</taxon>
        <taxon>Basidiomycota</taxon>
        <taxon>Pucciniomycotina</taxon>
        <taxon>Pucciniomycetes</taxon>
        <taxon>Pucciniales</taxon>
        <taxon>Pucciniaceae</taxon>
        <taxon>Puccinia</taxon>
    </lineage>
</organism>
<comment type="caution">
    <text evidence="1">The sequence shown here is derived from an EMBL/GenBank/DDBJ whole genome shotgun (WGS) entry which is preliminary data.</text>
</comment>
<sequence>MKLFVTYKVVGGTPNCAPNDSIINYLLFLCFINATNTKPLTNASRRQQAKCNHCQKVFNQGKPHLLFSHITDSCPNIHPKEKSYYLSNVLKADSTSQDTMESSDEHQVISVSSRVSSNVPFTYLKNPYFQEYQLELVRSQYKLPHHVQIIKKTLPMVHAQNKLSLLEKLGTQTKLTLFLDG</sequence>
<accession>A0A0L6VG77</accession>
<protein>
    <submittedName>
        <fullName evidence="1">Uncharacterized protein</fullName>
    </submittedName>
</protein>
<proteinExistence type="predicted"/>
<dbReference type="VEuPathDB" id="FungiDB:VP01_166g1"/>
<name>A0A0L6VG77_9BASI</name>
<dbReference type="Proteomes" id="UP000037035">
    <property type="component" value="Unassembled WGS sequence"/>
</dbReference>
<evidence type="ECO:0000313" key="2">
    <source>
        <dbReference type="Proteomes" id="UP000037035"/>
    </source>
</evidence>
<evidence type="ECO:0000313" key="1">
    <source>
        <dbReference type="EMBL" id="KNZ59739.1"/>
    </source>
</evidence>